<dbReference type="Proteomes" id="UP000029120">
    <property type="component" value="Chromosome 5"/>
</dbReference>
<proteinExistence type="predicted"/>
<dbReference type="Gramene" id="KFK35380">
    <property type="protein sequence ID" value="KFK35380"/>
    <property type="gene ID" value="AALP_AA5G277700"/>
</dbReference>
<name>A0A087GZS8_ARAAL</name>
<keyword evidence="3" id="KW-1185">Reference proteome</keyword>
<dbReference type="OMA" id="DVWSQRC"/>
<dbReference type="OrthoDB" id="1679286at2759"/>
<dbReference type="EMBL" id="CM002873">
    <property type="protein sequence ID" value="KFK35380.1"/>
    <property type="molecule type" value="Genomic_DNA"/>
</dbReference>
<evidence type="ECO:0000313" key="2">
    <source>
        <dbReference type="EMBL" id="KFK35380.1"/>
    </source>
</evidence>
<dbReference type="AlphaFoldDB" id="A0A087GZS8"/>
<accession>A0A087GZS8</accession>
<protein>
    <submittedName>
        <fullName evidence="2">Uncharacterized protein</fullName>
    </submittedName>
</protein>
<evidence type="ECO:0000313" key="3">
    <source>
        <dbReference type="Proteomes" id="UP000029120"/>
    </source>
</evidence>
<feature type="region of interest" description="Disordered" evidence="1">
    <location>
        <begin position="13"/>
        <end position="33"/>
    </location>
</feature>
<sequence length="114" mass="12879">MGNILRRSCAVYPTSGDGGGRRRNMAETVAGEKKEKDRVRIKVRMRRDKLEELMYLARRGGQSNGDGNKIGFLILKECMEGRLPARFLSSGDDVWSQRCGDQLASRRLDSITEE</sequence>
<evidence type="ECO:0000256" key="1">
    <source>
        <dbReference type="SAM" id="MobiDB-lite"/>
    </source>
</evidence>
<organism evidence="2 3">
    <name type="scientific">Arabis alpina</name>
    <name type="common">Alpine rock-cress</name>
    <dbReference type="NCBI Taxonomy" id="50452"/>
    <lineage>
        <taxon>Eukaryota</taxon>
        <taxon>Viridiplantae</taxon>
        <taxon>Streptophyta</taxon>
        <taxon>Embryophyta</taxon>
        <taxon>Tracheophyta</taxon>
        <taxon>Spermatophyta</taxon>
        <taxon>Magnoliopsida</taxon>
        <taxon>eudicotyledons</taxon>
        <taxon>Gunneridae</taxon>
        <taxon>Pentapetalae</taxon>
        <taxon>rosids</taxon>
        <taxon>malvids</taxon>
        <taxon>Brassicales</taxon>
        <taxon>Brassicaceae</taxon>
        <taxon>Arabideae</taxon>
        <taxon>Arabis</taxon>
    </lineage>
</organism>
<reference evidence="3" key="1">
    <citation type="journal article" date="2015" name="Nat. Plants">
        <title>Genome expansion of Arabis alpina linked with retrotransposition and reduced symmetric DNA methylation.</title>
        <authorList>
            <person name="Willing E.M."/>
            <person name="Rawat V."/>
            <person name="Mandakova T."/>
            <person name="Maumus F."/>
            <person name="James G.V."/>
            <person name="Nordstroem K.J."/>
            <person name="Becker C."/>
            <person name="Warthmann N."/>
            <person name="Chica C."/>
            <person name="Szarzynska B."/>
            <person name="Zytnicki M."/>
            <person name="Albani M.C."/>
            <person name="Kiefer C."/>
            <person name="Bergonzi S."/>
            <person name="Castaings L."/>
            <person name="Mateos J.L."/>
            <person name="Berns M.C."/>
            <person name="Bujdoso N."/>
            <person name="Piofczyk T."/>
            <person name="de Lorenzo L."/>
            <person name="Barrero-Sicilia C."/>
            <person name="Mateos I."/>
            <person name="Piednoel M."/>
            <person name="Hagmann J."/>
            <person name="Chen-Min-Tao R."/>
            <person name="Iglesias-Fernandez R."/>
            <person name="Schuster S.C."/>
            <person name="Alonso-Blanco C."/>
            <person name="Roudier F."/>
            <person name="Carbonero P."/>
            <person name="Paz-Ares J."/>
            <person name="Davis S.J."/>
            <person name="Pecinka A."/>
            <person name="Quesneville H."/>
            <person name="Colot V."/>
            <person name="Lysak M.A."/>
            <person name="Weigel D."/>
            <person name="Coupland G."/>
            <person name="Schneeberger K."/>
        </authorList>
    </citation>
    <scope>NUCLEOTIDE SEQUENCE [LARGE SCALE GENOMIC DNA]</scope>
    <source>
        <strain evidence="3">cv. Pajares</strain>
    </source>
</reference>
<gene>
    <name evidence="2" type="ordered locus">AALP_Aa5g277700</name>
</gene>